<name>A0ABY4W8L9_9BACL</name>
<sequence length="93" mass="10586">MSKHQPALEKMERDFYQHQYVADQSLTMALHLVLKLEKPLLVEGPAGVGKTEIAKTLARILDTRLIRLQCYEGIDSQASSLRDPHLQSDTRIE</sequence>
<evidence type="ECO:0000313" key="3">
    <source>
        <dbReference type="Proteomes" id="UP001056500"/>
    </source>
</evidence>
<dbReference type="Pfam" id="PF00004">
    <property type="entry name" value="AAA"/>
    <property type="match status" value="1"/>
</dbReference>
<accession>A0ABY4W8L9</accession>
<evidence type="ECO:0000313" key="2">
    <source>
        <dbReference type="EMBL" id="USG63367.1"/>
    </source>
</evidence>
<dbReference type="InterPro" id="IPR003959">
    <property type="entry name" value="ATPase_AAA_core"/>
</dbReference>
<proteinExistence type="predicted"/>
<dbReference type="RefSeq" id="WP_251870449.1">
    <property type="nucleotide sequence ID" value="NZ_CP098755.1"/>
</dbReference>
<dbReference type="Gene3D" id="3.40.50.300">
    <property type="entry name" value="P-loop containing nucleotide triphosphate hydrolases"/>
    <property type="match status" value="1"/>
</dbReference>
<protein>
    <submittedName>
        <fullName evidence="2">AAA family ATPase</fullName>
    </submittedName>
</protein>
<keyword evidence="3" id="KW-1185">Reference proteome</keyword>
<feature type="domain" description="ATPase AAA-type core" evidence="1">
    <location>
        <begin position="40"/>
        <end position="74"/>
    </location>
</feature>
<gene>
    <name evidence="2" type="ORF">NDK47_14360</name>
</gene>
<evidence type="ECO:0000259" key="1">
    <source>
        <dbReference type="Pfam" id="PF00004"/>
    </source>
</evidence>
<dbReference type="SUPFAM" id="SSF52540">
    <property type="entry name" value="P-loop containing nucleoside triphosphate hydrolases"/>
    <property type="match status" value="1"/>
</dbReference>
<dbReference type="Proteomes" id="UP001056500">
    <property type="component" value="Chromosome"/>
</dbReference>
<dbReference type="EMBL" id="CP098755">
    <property type="protein sequence ID" value="USG63367.1"/>
    <property type="molecule type" value="Genomic_DNA"/>
</dbReference>
<organism evidence="2 3">
    <name type="scientific">Brevibacillus ruminantium</name>
    <dbReference type="NCBI Taxonomy" id="2950604"/>
    <lineage>
        <taxon>Bacteria</taxon>
        <taxon>Bacillati</taxon>
        <taxon>Bacillota</taxon>
        <taxon>Bacilli</taxon>
        <taxon>Bacillales</taxon>
        <taxon>Paenibacillaceae</taxon>
        <taxon>Brevibacillus</taxon>
    </lineage>
</organism>
<dbReference type="InterPro" id="IPR027417">
    <property type="entry name" value="P-loop_NTPase"/>
</dbReference>
<reference evidence="2" key="1">
    <citation type="submission" date="2022-06" db="EMBL/GenBank/DDBJ databases">
        <title>Genome sequencing of Brevibacillus sp. BB3-R1.</title>
        <authorList>
            <person name="Heo J."/>
            <person name="Lee D."/>
            <person name="Won M."/>
            <person name="Han B.-H."/>
            <person name="Hong S.-B."/>
            <person name="Kwon S.-W."/>
        </authorList>
    </citation>
    <scope>NUCLEOTIDE SEQUENCE</scope>
    <source>
        <strain evidence="2">BB3-R1</strain>
    </source>
</reference>